<dbReference type="Gene3D" id="3.40.930.10">
    <property type="entry name" value="Mannitol-specific EII, Chain A"/>
    <property type="match status" value="1"/>
</dbReference>
<feature type="domain" description="PRD" evidence="8">
    <location>
        <begin position="320"/>
        <end position="428"/>
    </location>
</feature>
<dbReference type="SUPFAM" id="SSF55804">
    <property type="entry name" value="Phoshotransferase/anion transport protein"/>
    <property type="match status" value="1"/>
</dbReference>
<dbReference type="EMBL" id="JACJLL010000015">
    <property type="protein sequence ID" value="MBM6818526.1"/>
    <property type="molecule type" value="Genomic_DNA"/>
</dbReference>
<sequence>MRKSKLMSRQKEIIQILTKSTIKNPITVSAIAEKLNVSSRTVLREIPKIENWLDENGFNFIKKPGVGLIIDENLENQQLILELLEIENIEKGYSKEERQRIILGELLVNKEPLKLFYFTSLLKVSEGTLSNDLDSIEEWLKSFNIKLIRKQGLGVYLEGEEKDYRKALSNILYDTLEEKEMINLLKDSLGNNRNKDVIELSIENRLLKFIDKSIIKDIENILSDLENQYEFKMSDSAYIGLVVHISLAVQRIKNNEKIVMDKDSLNELQFLPEFSLGEKISRDLEKSFDIQIPKDEIGYITMHLKGAKLRLSKVENDIDLDNLDIKQIVNYIISEVEKDFDIEIKNRKKLSTDLLNHLVPAVSRLTMKLNIRNPLLDKIKEQYSDVYKSCEKACEILKKITNVDKIPESEVAYVAIHIAAALEENIKNERFSVVIACPTGIGTSRLLAANVKKEFDNLDIRGTISAINIDIDNLKRQGIDFIITTIDLEVDYKYVCVNPIFLDRDKIILKDFIHRLSKDRVYKALKNKESRCDKEKIESITSLGADIIKILENVKVKELESIDSTKSIIKEASKIFAENDEEAESIEKSLIAREAISSTYISSFNMMFLHCRNENVFGCKFGVLRLNNTFIEEEKKIDYAIVSLIPENNTQMQIDIMGHISSEIIEKESFRKIIKEDNESNLKKSLESVLSEFYRRQLKQIMEG</sequence>
<dbReference type="CDD" id="cd05568">
    <property type="entry name" value="PTS_IIB_bgl_like"/>
    <property type="match status" value="1"/>
</dbReference>
<dbReference type="Pfam" id="PF05043">
    <property type="entry name" value="Mga"/>
    <property type="match status" value="1"/>
</dbReference>
<dbReference type="InterPro" id="IPR013196">
    <property type="entry name" value="HTH_11"/>
</dbReference>
<keyword evidence="10" id="KW-1185">Reference proteome</keyword>
<reference evidence="9 10" key="1">
    <citation type="journal article" date="2021" name="Sci. Rep.">
        <title>The distribution of antibiotic resistance genes in chicken gut microbiota commensals.</title>
        <authorList>
            <person name="Juricova H."/>
            <person name="Matiasovicova J."/>
            <person name="Kubasova T."/>
            <person name="Cejkova D."/>
            <person name="Rychlik I."/>
        </authorList>
    </citation>
    <scope>NUCLEOTIDE SEQUENCE [LARGE SCALE GENOMIC DNA]</scope>
    <source>
        <strain evidence="9 10">An435</strain>
    </source>
</reference>
<organism evidence="9 10">
    <name type="scientific">Clostridium saudiense</name>
    <dbReference type="NCBI Taxonomy" id="1414720"/>
    <lineage>
        <taxon>Bacteria</taxon>
        <taxon>Bacillati</taxon>
        <taxon>Bacillota</taxon>
        <taxon>Clostridia</taxon>
        <taxon>Eubacteriales</taxon>
        <taxon>Clostridiaceae</taxon>
        <taxon>Clostridium</taxon>
    </lineage>
</organism>
<evidence type="ECO:0000256" key="2">
    <source>
        <dbReference type="ARBA" id="ARBA00022737"/>
    </source>
</evidence>
<evidence type="ECO:0000256" key="1">
    <source>
        <dbReference type="ARBA" id="ARBA00022679"/>
    </source>
</evidence>
<dbReference type="InterPro" id="IPR036095">
    <property type="entry name" value="PTS_EIIB-like_sf"/>
</dbReference>
<dbReference type="PROSITE" id="PS51099">
    <property type="entry name" value="PTS_EIIB_TYPE_2"/>
    <property type="match status" value="1"/>
</dbReference>
<proteinExistence type="predicted"/>
<dbReference type="InterPro" id="IPR003501">
    <property type="entry name" value="PTS_EIIB_2/3"/>
</dbReference>
<evidence type="ECO:0000313" key="9">
    <source>
        <dbReference type="EMBL" id="MBM6818526.1"/>
    </source>
</evidence>
<gene>
    <name evidence="9" type="ORF">H6A19_04085</name>
</gene>
<feature type="domain" description="PRD" evidence="8">
    <location>
        <begin position="209"/>
        <end position="314"/>
    </location>
</feature>
<dbReference type="Pfam" id="PF00359">
    <property type="entry name" value="PTS_EIIA_2"/>
    <property type="match status" value="1"/>
</dbReference>
<feature type="domain" description="PTS EIIB type-2" evidence="7">
    <location>
        <begin position="431"/>
        <end position="521"/>
    </location>
</feature>
<dbReference type="Proteomes" id="UP000767334">
    <property type="component" value="Unassembled WGS sequence"/>
</dbReference>
<dbReference type="SUPFAM" id="SSF63520">
    <property type="entry name" value="PTS-regulatory domain, PRD"/>
    <property type="match status" value="2"/>
</dbReference>
<evidence type="ECO:0000313" key="10">
    <source>
        <dbReference type="Proteomes" id="UP000767334"/>
    </source>
</evidence>
<dbReference type="PANTHER" id="PTHR30185:SF18">
    <property type="entry name" value="TRANSCRIPTIONAL REGULATOR MTLR"/>
    <property type="match status" value="1"/>
</dbReference>
<dbReference type="Pfam" id="PF08279">
    <property type="entry name" value="HTH_11"/>
    <property type="match status" value="1"/>
</dbReference>
<name>A0ABS2FDZ7_9CLOT</name>
<keyword evidence="3" id="KW-0805">Transcription regulation</keyword>
<dbReference type="InterPro" id="IPR007737">
    <property type="entry name" value="Mga_HTH"/>
</dbReference>
<dbReference type="PROSITE" id="PS51372">
    <property type="entry name" value="PRD_2"/>
    <property type="match status" value="2"/>
</dbReference>
<keyword evidence="4" id="KW-0010">Activator</keyword>
<dbReference type="InterPro" id="IPR016152">
    <property type="entry name" value="PTrfase/Anion_transptr"/>
</dbReference>
<evidence type="ECO:0000259" key="8">
    <source>
        <dbReference type="PROSITE" id="PS51372"/>
    </source>
</evidence>
<dbReference type="PANTHER" id="PTHR30185">
    <property type="entry name" value="CRYPTIC BETA-GLUCOSIDE BGL OPERON ANTITERMINATOR"/>
    <property type="match status" value="1"/>
</dbReference>
<evidence type="ECO:0000259" key="7">
    <source>
        <dbReference type="PROSITE" id="PS51099"/>
    </source>
</evidence>
<dbReference type="InterPro" id="IPR011608">
    <property type="entry name" value="PRD"/>
</dbReference>
<feature type="domain" description="PTS EIIA type-2" evidence="6">
    <location>
        <begin position="549"/>
        <end position="689"/>
    </location>
</feature>
<dbReference type="Gene3D" id="1.10.1790.10">
    <property type="entry name" value="PRD domain"/>
    <property type="match status" value="2"/>
</dbReference>
<comment type="caution">
    <text evidence="9">The sequence shown here is derived from an EMBL/GenBank/DDBJ whole genome shotgun (WGS) entry which is preliminary data.</text>
</comment>
<evidence type="ECO:0000259" key="6">
    <source>
        <dbReference type="PROSITE" id="PS51094"/>
    </source>
</evidence>
<dbReference type="Gene3D" id="3.40.50.2300">
    <property type="match status" value="1"/>
</dbReference>
<dbReference type="RefSeq" id="WP_204571915.1">
    <property type="nucleotide sequence ID" value="NZ_JACJLL010000015.1"/>
</dbReference>
<dbReference type="InterPro" id="IPR050661">
    <property type="entry name" value="BglG_antiterminators"/>
</dbReference>
<evidence type="ECO:0000256" key="4">
    <source>
        <dbReference type="ARBA" id="ARBA00023159"/>
    </source>
</evidence>
<keyword evidence="2" id="KW-0677">Repeat</keyword>
<dbReference type="InterPro" id="IPR036388">
    <property type="entry name" value="WH-like_DNA-bd_sf"/>
</dbReference>
<dbReference type="SUPFAM" id="SSF52794">
    <property type="entry name" value="PTS system IIB component-like"/>
    <property type="match status" value="1"/>
</dbReference>
<dbReference type="Gene3D" id="1.10.10.10">
    <property type="entry name" value="Winged helix-like DNA-binding domain superfamily/Winged helix DNA-binding domain"/>
    <property type="match status" value="2"/>
</dbReference>
<dbReference type="Pfam" id="PF02302">
    <property type="entry name" value="PTS_IIB"/>
    <property type="match status" value="1"/>
</dbReference>
<protein>
    <submittedName>
        <fullName evidence="9">BglG family transcription antiterminator</fullName>
    </submittedName>
</protein>
<accession>A0ABS2FDZ7</accession>
<dbReference type="InterPro" id="IPR036634">
    <property type="entry name" value="PRD_sf"/>
</dbReference>
<dbReference type="Pfam" id="PF00874">
    <property type="entry name" value="PRD"/>
    <property type="match status" value="2"/>
</dbReference>
<evidence type="ECO:0000256" key="5">
    <source>
        <dbReference type="ARBA" id="ARBA00023163"/>
    </source>
</evidence>
<dbReference type="PROSITE" id="PS51094">
    <property type="entry name" value="PTS_EIIA_TYPE_2"/>
    <property type="match status" value="1"/>
</dbReference>
<dbReference type="InterPro" id="IPR013011">
    <property type="entry name" value="PTS_EIIB_2"/>
</dbReference>
<dbReference type="InterPro" id="IPR002178">
    <property type="entry name" value="PTS_EIIA_type-2_dom"/>
</dbReference>
<keyword evidence="5" id="KW-0804">Transcription</keyword>
<keyword evidence="1" id="KW-0808">Transferase</keyword>
<evidence type="ECO:0000256" key="3">
    <source>
        <dbReference type="ARBA" id="ARBA00023015"/>
    </source>
</evidence>